<dbReference type="OrthoDB" id="3265918at2759"/>
<keyword evidence="3" id="KW-1185">Reference proteome</keyword>
<feature type="region of interest" description="Disordered" evidence="1">
    <location>
        <begin position="269"/>
        <end position="338"/>
    </location>
</feature>
<dbReference type="STRING" id="1314674.A0A0D7BPB1"/>
<name>A0A0D7BPB1_9AGAR</name>
<organism evidence="2 3">
    <name type="scientific">Cylindrobasidium torrendii FP15055 ss-10</name>
    <dbReference type="NCBI Taxonomy" id="1314674"/>
    <lineage>
        <taxon>Eukaryota</taxon>
        <taxon>Fungi</taxon>
        <taxon>Dikarya</taxon>
        <taxon>Basidiomycota</taxon>
        <taxon>Agaricomycotina</taxon>
        <taxon>Agaricomycetes</taxon>
        <taxon>Agaricomycetidae</taxon>
        <taxon>Agaricales</taxon>
        <taxon>Marasmiineae</taxon>
        <taxon>Physalacriaceae</taxon>
        <taxon>Cylindrobasidium</taxon>
    </lineage>
</organism>
<evidence type="ECO:0000313" key="3">
    <source>
        <dbReference type="Proteomes" id="UP000054007"/>
    </source>
</evidence>
<protein>
    <submittedName>
        <fullName evidence="2">Uncharacterized protein</fullName>
    </submittedName>
</protein>
<evidence type="ECO:0000256" key="1">
    <source>
        <dbReference type="SAM" id="MobiDB-lite"/>
    </source>
</evidence>
<dbReference type="EMBL" id="KN880447">
    <property type="protein sequence ID" value="KIY72055.1"/>
    <property type="molecule type" value="Genomic_DNA"/>
</dbReference>
<sequence length="431" mass="47666">MSSRNALCNLPKVAHSAPLPLFRQVRPGSVNVTHYPGVRVDPSHPACKVPVRRLPTHSSDLLFWKALPSNALNVPQTARSFQRTVEAWTQRIARSQVGGILLPPLVCNKGDPRRIPVSFALSTNKATIHKRAVIRQKFSGRVKAALALILQRGASEQDGDLVLKDEVTVEEAYTLMRPGWQYIAWPRFDMFAVPYPALVKDLRHSLETLASDIDQWEAVWARSAGLKPPNTVVPDTDHVPTHRAFRGHRTYDEYKQLVKESLRAETTVPLTEAALRNSNGRTLSLPPKTGKQNSTSPAAPPPHSFTGSSLVRRERASNLAQGMSASSRPYSTVATPRDSHSLWSRGLRGYSFSTAASVNQSPKRFSLPFNSSPIIDASAVNRRRPIHSNMEMLLRRGGDKPVPALPASHPWVERLLKGEQLTAFDAHDAVC</sequence>
<dbReference type="AlphaFoldDB" id="A0A0D7BPB1"/>
<evidence type="ECO:0000313" key="2">
    <source>
        <dbReference type="EMBL" id="KIY72055.1"/>
    </source>
</evidence>
<feature type="compositionally biased region" description="Polar residues" evidence="1">
    <location>
        <begin position="318"/>
        <end position="334"/>
    </location>
</feature>
<proteinExistence type="predicted"/>
<reference evidence="2 3" key="1">
    <citation type="journal article" date="2015" name="Fungal Genet. Biol.">
        <title>Evolution of novel wood decay mechanisms in Agaricales revealed by the genome sequences of Fistulina hepatica and Cylindrobasidium torrendii.</title>
        <authorList>
            <person name="Floudas D."/>
            <person name="Held B.W."/>
            <person name="Riley R."/>
            <person name="Nagy L.G."/>
            <person name="Koehler G."/>
            <person name="Ransdell A.S."/>
            <person name="Younus H."/>
            <person name="Chow J."/>
            <person name="Chiniquy J."/>
            <person name="Lipzen A."/>
            <person name="Tritt A."/>
            <person name="Sun H."/>
            <person name="Haridas S."/>
            <person name="LaButti K."/>
            <person name="Ohm R.A."/>
            <person name="Kues U."/>
            <person name="Blanchette R.A."/>
            <person name="Grigoriev I.V."/>
            <person name="Minto R.E."/>
            <person name="Hibbett D.S."/>
        </authorList>
    </citation>
    <scope>NUCLEOTIDE SEQUENCE [LARGE SCALE GENOMIC DNA]</scope>
    <source>
        <strain evidence="2 3">FP15055 ss-10</strain>
    </source>
</reference>
<gene>
    <name evidence="2" type="ORF">CYLTODRAFT_70098</name>
</gene>
<dbReference type="Proteomes" id="UP000054007">
    <property type="component" value="Unassembled WGS sequence"/>
</dbReference>
<accession>A0A0D7BPB1</accession>